<keyword evidence="5 13" id="KW-0028">Amino-acid biosynthesis</keyword>
<dbReference type="SUPFAM" id="SSF54211">
    <property type="entry name" value="Ribosomal protein S5 domain 2-like"/>
    <property type="match status" value="1"/>
</dbReference>
<dbReference type="InterPro" id="IPR000870">
    <property type="entry name" value="Homoserine_kinase"/>
</dbReference>
<keyword evidence="13" id="KW-0963">Cytoplasm</keyword>
<dbReference type="InterPro" id="IPR006204">
    <property type="entry name" value="GHMP_kinase_N_dom"/>
</dbReference>
<dbReference type="PIRSF" id="PIRSF000676">
    <property type="entry name" value="Homoser_kin"/>
    <property type="match status" value="1"/>
</dbReference>
<dbReference type="InterPro" id="IPR013750">
    <property type="entry name" value="GHMP_kinase_C_dom"/>
</dbReference>
<reference evidence="16 17" key="1">
    <citation type="submission" date="2021-01" db="EMBL/GenBank/DDBJ databases">
        <title>Genomic Encyclopedia of Type Strains, Phase IV (KMG-IV): sequencing the most valuable type-strain genomes for metagenomic binning, comparative biology and taxonomic classification.</title>
        <authorList>
            <person name="Goeker M."/>
        </authorList>
    </citation>
    <scope>NUCLEOTIDE SEQUENCE [LARGE SCALE GENOMIC DNA]</scope>
    <source>
        <strain evidence="16 17">DSM 24834</strain>
    </source>
</reference>
<dbReference type="PROSITE" id="PS00627">
    <property type="entry name" value="GHMP_KINASES_ATP"/>
    <property type="match status" value="1"/>
</dbReference>
<evidence type="ECO:0000256" key="5">
    <source>
        <dbReference type="ARBA" id="ARBA00022605"/>
    </source>
</evidence>
<evidence type="ECO:0000256" key="10">
    <source>
        <dbReference type="ARBA" id="ARBA00022840"/>
    </source>
</evidence>
<dbReference type="Proteomes" id="UP001646157">
    <property type="component" value="Unassembled WGS sequence"/>
</dbReference>
<organism evidence="16 17">
    <name type="scientific">Rossellomorea pakistanensis</name>
    <dbReference type="NCBI Taxonomy" id="992288"/>
    <lineage>
        <taxon>Bacteria</taxon>
        <taxon>Bacillati</taxon>
        <taxon>Bacillota</taxon>
        <taxon>Bacilli</taxon>
        <taxon>Bacillales</taxon>
        <taxon>Bacillaceae</taxon>
        <taxon>Rossellomorea</taxon>
    </lineage>
</organism>
<comment type="similarity">
    <text evidence="2 13">Belongs to the GHMP kinase family. Homoserine kinase subfamily.</text>
</comment>
<dbReference type="PRINTS" id="PR00958">
    <property type="entry name" value="HOMSERKINASE"/>
</dbReference>
<dbReference type="InterPro" id="IPR014721">
    <property type="entry name" value="Ribsml_uS5_D2-typ_fold_subgr"/>
</dbReference>
<evidence type="ECO:0000256" key="9">
    <source>
        <dbReference type="ARBA" id="ARBA00022777"/>
    </source>
</evidence>
<evidence type="ECO:0000256" key="1">
    <source>
        <dbReference type="ARBA" id="ARBA00005015"/>
    </source>
</evidence>
<evidence type="ECO:0000313" key="16">
    <source>
        <dbReference type="EMBL" id="MBM7587847.1"/>
    </source>
</evidence>
<keyword evidence="7 13" id="KW-0791">Threonine biosynthesis</keyword>
<dbReference type="Gene3D" id="3.30.230.10">
    <property type="match status" value="1"/>
</dbReference>
<dbReference type="NCBIfam" id="TIGR00191">
    <property type="entry name" value="thrB"/>
    <property type="match status" value="1"/>
</dbReference>
<dbReference type="EC" id="2.7.1.39" evidence="3 13"/>
<comment type="caution">
    <text evidence="16">The sequence shown here is derived from an EMBL/GenBank/DDBJ whole genome shotgun (WGS) entry which is preliminary data.</text>
</comment>
<dbReference type="Pfam" id="PF00288">
    <property type="entry name" value="GHMP_kinases_N"/>
    <property type="match status" value="1"/>
</dbReference>
<evidence type="ECO:0000313" key="17">
    <source>
        <dbReference type="Proteomes" id="UP001646157"/>
    </source>
</evidence>
<evidence type="ECO:0000256" key="3">
    <source>
        <dbReference type="ARBA" id="ARBA00012078"/>
    </source>
</evidence>
<dbReference type="PANTHER" id="PTHR20861">
    <property type="entry name" value="HOMOSERINE/4-DIPHOSPHOCYTIDYL-2-C-METHYL-D-ERYTHRITOL KINASE"/>
    <property type="match status" value="1"/>
</dbReference>
<dbReference type="InterPro" id="IPR036554">
    <property type="entry name" value="GHMP_kinase_C_sf"/>
</dbReference>
<sequence>MISGNSFKIKVPASTANLGPGFDSIGLALNLYLEIMVEKSERWQVIPLSKELEVFQNDESHFIISVAKQVAKKYYKTLPPCRLSIKSEIPLARGLGSSASAIVAGIELADVLGALNLTSQQKLDIAIDFEDHPDNIGASLYGGLVIGSKNDDHTEIVSIHDLPVEIVVMIPKEELLTKESRAVLPDSFSFEVAVRAGSISNVFIAALLSQEWNKAGRMMRKDQYHQPFRKRLITDYDQIEGLAYKAGAFGVALSGAGPSIIGLVEAGKGKEVADNLSLVLPKMNVLCLSIDKAGSLVEPTASIPYIRKAL</sequence>
<evidence type="ECO:0000256" key="12">
    <source>
        <dbReference type="ARBA" id="ARBA00049954"/>
    </source>
</evidence>
<gene>
    <name evidence="13" type="primary">thrB</name>
    <name evidence="16" type="ORF">JOC86_004422</name>
</gene>
<evidence type="ECO:0000256" key="6">
    <source>
        <dbReference type="ARBA" id="ARBA00022679"/>
    </source>
</evidence>
<dbReference type="RefSeq" id="WP_205175027.1">
    <property type="nucleotide sequence ID" value="NZ_JAFBDZ010000006.1"/>
</dbReference>
<feature type="domain" description="GHMP kinase N-terminal" evidence="14">
    <location>
        <begin position="62"/>
        <end position="143"/>
    </location>
</feature>
<comment type="catalytic activity">
    <reaction evidence="11 13">
        <text>L-homoserine + ATP = O-phospho-L-homoserine + ADP + H(+)</text>
        <dbReference type="Rhea" id="RHEA:13985"/>
        <dbReference type="ChEBI" id="CHEBI:15378"/>
        <dbReference type="ChEBI" id="CHEBI:30616"/>
        <dbReference type="ChEBI" id="CHEBI:57476"/>
        <dbReference type="ChEBI" id="CHEBI:57590"/>
        <dbReference type="ChEBI" id="CHEBI:456216"/>
        <dbReference type="EC" id="2.7.1.39"/>
    </reaction>
</comment>
<keyword evidence="8 13" id="KW-0547">Nucleotide-binding</keyword>
<name>A0ABS2NJ13_9BACI</name>
<dbReference type="HAMAP" id="MF_00384">
    <property type="entry name" value="Homoser_kinase"/>
    <property type="match status" value="1"/>
</dbReference>
<comment type="pathway">
    <text evidence="1 13">Amino-acid biosynthesis; L-threonine biosynthesis; L-threonine from L-aspartate: step 4/5.</text>
</comment>
<evidence type="ECO:0000256" key="11">
    <source>
        <dbReference type="ARBA" id="ARBA00049375"/>
    </source>
</evidence>
<feature type="binding site" evidence="13">
    <location>
        <begin position="90"/>
        <end position="100"/>
    </location>
    <ligand>
        <name>ATP</name>
        <dbReference type="ChEBI" id="CHEBI:30616"/>
    </ligand>
</feature>
<proteinExistence type="inferred from homology"/>
<evidence type="ECO:0000256" key="13">
    <source>
        <dbReference type="HAMAP-Rule" id="MF_00384"/>
    </source>
</evidence>
<keyword evidence="10 13" id="KW-0067">ATP-binding</keyword>
<dbReference type="GO" id="GO:0004413">
    <property type="term" value="F:homoserine kinase activity"/>
    <property type="evidence" value="ECO:0007669"/>
    <property type="project" value="UniProtKB-EC"/>
</dbReference>
<evidence type="ECO:0000256" key="2">
    <source>
        <dbReference type="ARBA" id="ARBA00007370"/>
    </source>
</evidence>
<accession>A0ABS2NJ13</accession>
<evidence type="ECO:0000259" key="15">
    <source>
        <dbReference type="Pfam" id="PF08544"/>
    </source>
</evidence>
<dbReference type="InterPro" id="IPR020568">
    <property type="entry name" value="Ribosomal_Su5_D2-typ_SF"/>
</dbReference>
<dbReference type="PANTHER" id="PTHR20861:SF1">
    <property type="entry name" value="HOMOSERINE KINASE"/>
    <property type="match status" value="1"/>
</dbReference>
<comment type="function">
    <text evidence="12 13">Catalyzes the ATP-dependent phosphorylation of L-homoserine to L-homoserine phosphate.</text>
</comment>
<keyword evidence="6 13" id="KW-0808">Transferase</keyword>
<protein>
    <recommendedName>
        <fullName evidence="4 13">Homoserine kinase</fullName>
        <shortName evidence="13">HK</shortName>
        <shortName evidence="13">HSK</shortName>
        <ecNumber evidence="3 13">2.7.1.39</ecNumber>
    </recommendedName>
</protein>
<dbReference type="EMBL" id="JAFBDZ010000006">
    <property type="protein sequence ID" value="MBM7587847.1"/>
    <property type="molecule type" value="Genomic_DNA"/>
</dbReference>
<dbReference type="Gene3D" id="3.30.70.890">
    <property type="entry name" value="GHMP kinase, C-terminal domain"/>
    <property type="match status" value="1"/>
</dbReference>
<keyword evidence="9 13" id="KW-0418">Kinase</keyword>
<dbReference type="Pfam" id="PF08544">
    <property type="entry name" value="GHMP_kinases_C"/>
    <property type="match status" value="1"/>
</dbReference>
<evidence type="ECO:0000256" key="8">
    <source>
        <dbReference type="ARBA" id="ARBA00022741"/>
    </source>
</evidence>
<evidence type="ECO:0000256" key="4">
    <source>
        <dbReference type="ARBA" id="ARBA00017858"/>
    </source>
</evidence>
<dbReference type="SUPFAM" id="SSF55060">
    <property type="entry name" value="GHMP Kinase, C-terminal domain"/>
    <property type="match status" value="1"/>
</dbReference>
<keyword evidence="17" id="KW-1185">Reference proteome</keyword>
<evidence type="ECO:0000259" key="14">
    <source>
        <dbReference type="Pfam" id="PF00288"/>
    </source>
</evidence>
<comment type="subcellular location">
    <subcellularLocation>
        <location evidence="13">Cytoplasm</location>
    </subcellularLocation>
</comment>
<dbReference type="InterPro" id="IPR006203">
    <property type="entry name" value="GHMP_knse_ATP-bd_CS"/>
</dbReference>
<feature type="domain" description="GHMP kinase C-terminal" evidence="15">
    <location>
        <begin position="204"/>
        <end position="277"/>
    </location>
</feature>
<evidence type="ECO:0000256" key="7">
    <source>
        <dbReference type="ARBA" id="ARBA00022697"/>
    </source>
</evidence>